<evidence type="ECO:0000313" key="3">
    <source>
        <dbReference type="Proteomes" id="UP001482513"/>
    </source>
</evidence>
<organism evidence="2 3">
    <name type="scientific">Leptolyngbya subtilissima DQ-A4</name>
    <dbReference type="NCBI Taxonomy" id="2933933"/>
    <lineage>
        <taxon>Bacteria</taxon>
        <taxon>Bacillati</taxon>
        <taxon>Cyanobacteriota</taxon>
        <taxon>Cyanophyceae</taxon>
        <taxon>Leptolyngbyales</taxon>
        <taxon>Leptolyngbyaceae</taxon>
        <taxon>Leptolyngbya group</taxon>
        <taxon>Leptolyngbya</taxon>
    </lineage>
</organism>
<evidence type="ECO:0000313" key="2">
    <source>
        <dbReference type="EMBL" id="MEP0946384.1"/>
    </source>
</evidence>
<dbReference type="RefSeq" id="WP_190695887.1">
    <property type="nucleotide sequence ID" value="NZ_JAMPKX010000002.1"/>
</dbReference>
<evidence type="ECO:0000256" key="1">
    <source>
        <dbReference type="SAM" id="Phobius"/>
    </source>
</evidence>
<proteinExistence type="predicted"/>
<reference evidence="2 3" key="1">
    <citation type="submission" date="2022-04" db="EMBL/GenBank/DDBJ databases">
        <title>Positive selection, recombination, and allopatry shape intraspecific diversity of widespread and dominant cyanobacteria.</title>
        <authorList>
            <person name="Wei J."/>
            <person name="Shu W."/>
            <person name="Hu C."/>
        </authorList>
    </citation>
    <scope>NUCLEOTIDE SEQUENCE [LARGE SCALE GENOMIC DNA]</scope>
    <source>
        <strain evidence="2 3">DQ-A4</strain>
    </source>
</reference>
<protein>
    <recommendedName>
        <fullName evidence="4">DUF883 domain-containing protein</fullName>
    </recommendedName>
</protein>
<keyword evidence="1" id="KW-1133">Transmembrane helix</keyword>
<keyword evidence="1" id="KW-0472">Membrane</keyword>
<name>A0ABV0K121_9CYAN</name>
<accession>A0ABV0K121</accession>
<comment type="caution">
    <text evidence="2">The sequence shown here is derived from an EMBL/GenBank/DDBJ whole genome shotgun (WGS) entry which is preliminary data.</text>
</comment>
<dbReference type="Proteomes" id="UP001482513">
    <property type="component" value="Unassembled WGS sequence"/>
</dbReference>
<keyword evidence="1" id="KW-0812">Transmembrane</keyword>
<sequence length="171" mass="18774">MAKKNTITHAKKAFKHQFDAMVPLILSEWPQLTEDNLLATKGDLELAVDYISSEMDNTKTRIRRHLNELADLVEVDPPVLSNVSRKSSINGISSALKSTVLDATEPLGVSKTSIDNLLDDLESRTENLIQELKAEMLPELEKRARSNLGQSLLIALGLGFVLGLILGGKRG</sequence>
<keyword evidence="3" id="KW-1185">Reference proteome</keyword>
<evidence type="ECO:0008006" key="4">
    <source>
        <dbReference type="Google" id="ProtNLM"/>
    </source>
</evidence>
<gene>
    <name evidence="2" type="ORF">NC992_05830</name>
</gene>
<feature type="transmembrane region" description="Helical" evidence="1">
    <location>
        <begin position="148"/>
        <end position="167"/>
    </location>
</feature>
<dbReference type="EMBL" id="JAMPKX010000002">
    <property type="protein sequence ID" value="MEP0946384.1"/>
    <property type="molecule type" value="Genomic_DNA"/>
</dbReference>